<evidence type="ECO:0000259" key="1">
    <source>
        <dbReference type="Pfam" id="PF19783"/>
    </source>
</evidence>
<keyword evidence="3" id="KW-1185">Reference proteome</keyword>
<accession>A0A2K9PS31</accession>
<gene>
    <name evidence="2" type="ORF">C1H87_14635</name>
</gene>
<dbReference type="EMBL" id="CP025791">
    <property type="protein sequence ID" value="AUP79874.1"/>
    <property type="molecule type" value="Genomic_DNA"/>
</dbReference>
<evidence type="ECO:0000313" key="3">
    <source>
        <dbReference type="Proteomes" id="UP000235826"/>
    </source>
</evidence>
<name>A0A2K9PS31_9FLAO</name>
<feature type="domain" description="DUF6268" evidence="1">
    <location>
        <begin position="82"/>
        <end position="277"/>
    </location>
</feature>
<sequence>MRITIIITITILTFGIQVKAQSFSDILNISHTAFSETNNDIAESGIKSSKMSISKLYLAGPPIALGSLRIIYNSEYKWFQNDFTGYNSEKLLFSNNLHDVRLTTIFNYKLNKKWALNYVNFSTLKSDFKNLKLSHAYKGINAVTVGFHPKGENDFRFGFGITHSKAMGEVLILPVAFLYYKTDRWLIDLMYPRLNVFYKPFEKFELGFMVNYDIGAFDVEFDSALTTNMEIKPEYQTTTNLTFTPQVNYYITHAINIYARAGLKLISEQGLTDAYFNDIENMGYKANKMESTFGLGLIVKIPEHE</sequence>
<dbReference type="RefSeq" id="WP_102756526.1">
    <property type="nucleotide sequence ID" value="NZ_CP025791.1"/>
</dbReference>
<organism evidence="2 3">
    <name type="scientific">Flavivirga eckloniae</name>
    <dbReference type="NCBI Taxonomy" id="1803846"/>
    <lineage>
        <taxon>Bacteria</taxon>
        <taxon>Pseudomonadati</taxon>
        <taxon>Bacteroidota</taxon>
        <taxon>Flavobacteriia</taxon>
        <taxon>Flavobacteriales</taxon>
        <taxon>Flavobacteriaceae</taxon>
        <taxon>Flavivirga</taxon>
    </lineage>
</organism>
<proteinExistence type="predicted"/>
<evidence type="ECO:0000313" key="2">
    <source>
        <dbReference type="EMBL" id="AUP79874.1"/>
    </source>
</evidence>
<reference evidence="2 3" key="1">
    <citation type="submission" date="2018-01" db="EMBL/GenBank/DDBJ databases">
        <title>Complete genome sequence of Flavivirga eckloniae ECD14 isolated from seaweed Ecklonia cava.</title>
        <authorList>
            <person name="Lee J.H."/>
            <person name="Baik K.S."/>
            <person name="Seong C.N."/>
        </authorList>
    </citation>
    <scope>NUCLEOTIDE SEQUENCE [LARGE SCALE GENOMIC DNA]</scope>
    <source>
        <strain evidence="2 3">ECD14</strain>
    </source>
</reference>
<dbReference type="KEGG" id="fek:C1H87_14635"/>
<dbReference type="OrthoDB" id="1446218at2"/>
<dbReference type="InterPro" id="IPR046235">
    <property type="entry name" value="DUF6268"/>
</dbReference>
<dbReference type="AlphaFoldDB" id="A0A2K9PS31"/>
<dbReference type="Proteomes" id="UP000235826">
    <property type="component" value="Chromosome"/>
</dbReference>
<protein>
    <recommendedName>
        <fullName evidence="1">DUF6268 domain-containing protein</fullName>
    </recommendedName>
</protein>
<dbReference type="Pfam" id="PF19783">
    <property type="entry name" value="DUF6268"/>
    <property type="match status" value="1"/>
</dbReference>